<comment type="caution">
    <text evidence="4">The sequence shown here is derived from an EMBL/GenBank/DDBJ whole genome shotgun (WGS) entry which is preliminary data.</text>
</comment>
<dbReference type="Pfam" id="PF00486">
    <property type="entry name" value="Trans_reg_C"/>
    <property type="match status" value="1"/>
</dbReference>
<protein>
    <recommendedName>
        <fullName evidence="3">OmpR/PhoB-type domain-containing protein</fullName>
    </recommendedName>
</protein>
<reference evidence="4 5" key="1">
    <citation type="journal article" date="2019" name="Int. J. Syst. Evol. Microbiol.">
        <title>The Global Catalogue of Microorganisms (GCM) 10K type strain sequencing project: providing services to taxonomists for standard genome sequencing and annotation.</title>
        <authorList>
            <consortium name="The Broad Institute Genomics Platform"/>
            <consortium name="The Broad Institute Genome Sequencing Center for Infectious Disease"/>
            <person name="Wu L."/>
            <person name="Ma J."/>
        </authorList>
    </citation>
    <scope>NUCLEOTIDE SEQUENCE [LARGE SCALE GENOMIC DNA]</scope>
    <source>
        <strain evidence="4 5">JCM 14331</strain>
    </source>
</reference>
<keyword evidence="1 2" id="KW-0238">DNA-binding</keyword>
<feature type="domain" description="OmpR/PhoB-type" evidence="3">
    <location>
        <begin position="71"/>
        <end position="171"/>
    </location>
</feature>
<sequence length="179" mass="20649">MMSTDETDSHAGAQLSQKAYLLVSLLEQQVQKSDIPAELYHRLSAQIGELNTVLGDLRQHIKQLSPKPADTEVTTPPPLLQLHEHNFTLCSPQQAVKLTRLEFRLHATLAKRPKHIFSRSQLIDNAYADFTDISERTIDCHIRKLRSKHRQLYPDLRFIHTLYGVGYYYAEPEPYTLQK</sequence>
<dbReference type="RefSeq" id="WP_226766037.1">
    <property type="nucleotide sequence ID" value="NZ_BAAAEO010000002.1"/>
</dbReference>
<keyword evidence="5" id="KW-1185">Reference proteome</keyword>
<dbReference type="Proteomes" id="UP001501169">
    <property type="component" value="Unassembled WGS sequence"/>
</dbReference>
<proteinExistence type="predicted"/>
<dbReference type="InterPro" id="IPR036388">
    <property type="entry name" value="WH-like_DNA-bd_sf"/>
</dbReference>
<evidence type="ECO:0000313" key="4">
    <source>
        <dbReference type="EMBL" id="GAA0544518.1"/>
    </source>
</evidence>
<evidence type="ECO:0000256" key="2">
    <source>
        <dbReference type="PROSITE-ProRule" id="PRU01091"/>
    </source>
</evidence>
<dbReference type="Gene3D" id="1.10.10.10">
    <property type="entry name" value="Winged helix-like DNA-binding domain superfamily/Winged helix DNA-binding domain"/>
    <property type="match status" value="1"/>
</dbReference>
<evidence type="ECO:0000259" key="3">
    <source>
        <dbReference type="PROSITE" id="PS51755"/>
    </source>
</evidence>
<dbReference type="InterPro" id="IPR016032">
    <property type="entry name" value="Sig_transdc_resp-reg_C-effctor"/>
</dbReference>
<evidence type="ECO:0000256" key="1">
    <source>
        <dbReference type="ARBA" id="ARBA00023125"/>
    </source>
</evidence>
<dbReference type="SUPFAM" id="SSF46894">
    <property type="entry name" value="C-terminal effector domain of the bipartite response regulators"/>
    <property type="match status" value="1"/>
</dbReference>
<organism evidence="4 5">
    <name type="scientific">Rheinheimera aquimaris</name>
    <dbReference type="NCBI Taxonomy" id="412437"/>
    <lineage>
        <taxon>Bacteria</taxon>
        <taxon>Pseudomonadati</taxon>
        <taxon>Pseudomonadota</taxon>
        <taxon>Gammaproteobacteria</taxon>
        <taxon>Chromatiales</taxon>
        <taxon>Chromatiaceae</taxon>
        <taxon>Rheinheimera</taxon>
    </lineage>
</organism>
<dbReference type="SMART" id="SM00862">
    <property type="entry name" value="Trans_reg_C"/>
    <property type="match status" value="1"/>
</dbReference>
<dbReference type="CDD" id="cd00383">
    <property type="entry name" value="trans_reg_C"/>
    <property type="match status" value="1"/>
</dbReference>
<gene>
    <name evidence="4" type="ORF">GCM10009098_10050</name>
</gene>
<dbReference type="EMBL" id="BAAAEO010000002">
    <property type="protein sequence ID" value="GAA0544518.1"/>
    <property type="molecule type" value="Genomic_DNA"/>
</dbReference>
<feature type="DNA-binding region" description="OmpR/PhoB-type" evidence="2">
    <location>
        <begin position="71"/>
        <end position="171"/>
    </location>
</feature>
<dbReference type="PROSITE" id="PS51755">
    <property type="entry name" value="OMPR_PHOB"/>
    <property type="match status" value="1"/>
</dbReference>
<accession>A0ABN1DJZ2</accession>
<dbReference type="InterPro" id="IPR001867">
    <property type="entry name" value="OmpR/PhoB-type_DNA-bd"/>
</dbReference>
<name>A0ABN1DJZ2_9GAMM</name>
<evidence type="ECO:0000313" key="5">
    <source>
        <dbReference type="Proteomes" id="UP001501169"/>
    </source>
</evidence>